<proteinExistence type="predicted"/>
<evidence type="ECO:0000256" key="1">
    <source>
        <dbReference type="ARBA" id="ARBA00022837"/>
    </source>
</evidence>
<dbReference type="InterPro" id="IPR002048">
    <property type="entry name" value="EF_hand_dom"/>
</dbReference>
<feature type="compositionally biased region" description="Gly residues" evidence="2">
    <location>
        <begin position="1"/>
        <end position="15"/>
    </location>
</feature>
<dbReference type="AlphaFoldDB" id="A0A2U1PMU4"/>
<keyword evidence="5" id="KW-1185">Reference proteome</keyword>
<organism evidence="4 5">
    <name type="scientific">Artemisia annua</name>
    <name type="common">Sweet wormwood</name>
    <dbReference type="NCBI Taxonomy" id="35608"/>
    <lineage>
        <taxon>Eukaryota</taxon>
        <taxon>Viridiplantae</taxon>
        <taxon>Streptophyta</taxon>
        <taxon>Embryophyta</taxon>
        <taxon>Tracheophyta</taxon>
        <taxon>Spermatophyta</taxon>
        <taxon>Magnoliopsida</taxon>
        <taxon>eudicotyledons</taxon>
        <taxon>Gunneridae</taxon>
        <taxon>Pentapetalae</taxon>
        <taxon>asterids</taxon>
        <taxon>campanulids</taxon>
        <taxon>Asterales</taxon>
        <taxon>Asteraceae</taxon>
        <taxon>Asteroideae</taxon>
        <taxon>Anthemideae</taxon>
        <taxon>Artemisiinae</taxon>
        <taxon>Artemisia</taxon>
    </lineage>
</organism>
<gene>
    <name evidence="4" type="ORF">CTI12_AA136240</name>
</gene>
<reference evidence="4 5" key="1">
    <citation type="journal article" date="2018" name="Mol. Plant">
        <title>The genome of Artemisia annua provides insight into the evolution of Asteraceae family and artemisinin biosynthesis.</title>
        <authorList>
            <person name="Shen Q."/>
            <person name="Zhang L."/>
            <person name="Liao Z."/>
            <person name="Wang S."/>
            <person name="Yan T."/>
            <person name="Shi P."/>
            <person name="Liu M."/>
            <person name="Fu X."/>
            <person name="Pan Q."/>
            <person name="Wang Y."/>
            <person name="Lv Z."/>
            <person name="Lu X."/>
            <person name="Zhang F."/>
            <person name="Jiang W."/>
            <person name="Ma Y."/>
            <person name="Chen M."/>
            <person name="Hao X."/>
            <person name="Li L."/>
            <person name="Tang Y."/>
            <person name="Lv G."/>
            <person name="Zhou Y."/>
            <person name="Sun X."/>
            <person name="Brodelius P.E."/>
            <person name="Rose J.K.C."/>
            <person name="Tang K."/>
        </authorList>
    </citation>
    <scope>NUCLEOTIDE SEQUENCE [LARGE SCALE GENOMIC DNA]</scope>
    <source>
        <strain evidence="5">cv. Huhao1</strain>
        <tissue evidence="4">Leaf</tissue>
    </source>
</reference>
<evidence type="ECO:0000259" key="3">
    <source>
        <dbReference type="PROSITE" id="PS50222"/>
    </source>
</evidence>
<dbReference type="STRING" id="35608.A0A2U1PMU4"/>
<dbReference type="InterPro" id="IPR018247">
    <property type="entry name" value="EF_Hand_1_Ca_BS"/>
</dbReference>
<dbReference type="EMBL" id="PKPP01000955">
    <property type="protein sequence ID" value="PWA87049.1"/>
    <property type="molecule type" value="Genomic_DNA"/>
</dbReference>
<feature type="region of interest" description="Disordered" evidence="2">
    <location>
        <begin position="1"/>
        <end position="83"/>
    </location>
</feature>
<dbReference type="InterPro" id="IPR011992">
    <property type="entry name" value="EF-hand-dom_pair"/>
</dbReference>
<dbReference type="Proteomes" id="UP000245207">
    <property type="component" value="Unassembled WGS sequence"/>
</dbReference>
<evidence type="ECO:0000256" key="2">
    <source>
        <dbReference type="SAM" id="MobiDB-lite"/>
    </source>
</evidence>
<protein>
    <submittedName>
        <fullName evidence="4">Calmodulin-related protein</fullName>
    </submittedName>
</protein>
<dbReference type="SUPFAM" id="SSF47473">
    <property type="entry name" value="EF-hand"/>
    <property type="match status" value="1"/>
</dbReference>
<dbReference type="PROSITE" id="PS50222">
    <property type="entry name" value="EF_HAND_2"/>
    <property type="match status" value="1"/>
</dbReference>
<feature type="domain" description="EF-hand" evidence="3">
    <location>
        <begin position="172"/>
        <end position="207"/>
    </location>
</feature>
<evidence type="ECO:0000313" key="5">
    <source>
        <dbReference type="Proteomes" id="UP000245207"/>
    </source>
</evidence>
<sequence>MSGKGGADEPGGSGGSSEKLDQFDLIENESVKEPVEQIPKSSEGIYQPPHEGSSDDVSQDDVVHPDITVDVNSGGEENATLEEKDKLSEGDDDYYQEFNEMFHDVVITPVVTPDRQANMRTYTRKSSRKTSQPVKLTKLDSPKRILVFSETGKGGINLRDLRRVAASHDFTWNDEEMEHMIQFFDSNEDGKLSLEDFTKIAELCNMRQGPAITEPASVA</sequence>
<evidence type="ECO:0000313" key="4">
    <source>
        <dbReference type="EMBL" id="PWA87049.1"/>
    </source>
</evidence>
<dbReference type="PROSITE" id="PS00018">
    <property type="entry name" value="EF_HAND_1"/>
    <property type="match status" value="1"/>
</dbReference>
<keyword evidence="1" id="KW-0106">Calcium</keyword>
<dbReference type="OrthoDB" id="293868at2759"/>
<dbReference type="Gene3D" id="1.10.238.10">
    <property type="entry name" value="EF-hand"/>
    <property type="match status" value="1"/>
</dbReference>
<comment type="caution">
    <text evidence="4">The sequence shown here is derived from an EMBL/GenBank/DDBJ whole genome shotgun (WGS) entry which is preliminary data.</text>
</comment>
<accession>A0A2U1PMU4</accession>
<name>A0A2U1PMU4_ARTAN</name>
<dbReference type="GO" id="GO:0005509">
    <property type="term" value="F:calcium ion binding"/>
    <property type="evidence" value="ECO:0007669"/>
    <property type="project" value="InterPro"/>
</dbReference>